<name>A0A5B8LI23_9SPHN</name>
<dbReference type="AlphaFoldDB" id="A0A5B8LI23"/>
<dbReference type="OrthoDB" id="7428487at2"/>
<dbReference type="RefSeq" id="WP_146570525.1">
    <property type="nucleotide sequence ID" value="NZ_CP042306.1"/>
</dbReference>
<organism evidence="1 2">
    <name type="scientific">Sphingomonas panacisoli</name>
    <dbReference type="NCBI Taxonomy" id="1813879"/>
    <lineage>
        <taxon>Bacteria</taxon>
        <taxon>Pseudomonadati</taxon>
        <taxon>Pseudomonadota</taxon>
        <taxon>Alphaproteobacteria</taxon>
        <taxon>Sphingomonadales</taxon>
        <taxon>Sphingomonadaceae</taxon>
        <taxon>Sphingomonas</taxon>
    </lineage>
</organism>
<reference evidence="1 2" key="1">
    <citation type="submission" date="2019-07" db="EMBL/GenBank/DDBJ databases">
        <title>Full genome sequence of Sphingomonas sp. 4R-6-7(HKS19).</title>
        <authorList>
            <person name="Im W.-T."/>
        </authorList>
    </citation>
    <scope>NUCLEOTIDE SEQUENCE [LARGE SCALE GENOMIC DNA]</scope>
    <source>
        <strain evidence="1 2">HKS19</strain>
    </source>
</reference>
<protein>
    <submittedName>
        <fullName evidence="1">WYL domain-containing protein</fullName>
    </submittedName>
</protein>
<accession>A0A5B8LI23</accession>
<dbReference type="Proteomes" id="UP000315673">
    <property type="component" value="Chromosome"/>
</dbReference>
<evidence type="ECO:0000313" key="1">
    <source>
        <dbReference type="EMBL" id="QDZ07264.1"/>
    </source>
</evidence>
<dbReference type="EMBL" id="CP042306">
    <property type="protein sequence ID" value="QDZ07264.1"/>
    <property type="molecule type" value="Genomic_DNA"/>
</dbReference>
<gene>
    <name evidence="1" type="ORF">FPZ24_07050</name>
</gene>
<proteinExistence type="predicted"/>
<sequence length="111" mass="12316">MYLTEKAEPMPTGATPTILQAIVTKHCVTATYNLQDIVLAPHVLFMKNDALHVGGVTLERGSAVPKEYKMGVFKLDGLGDIAITDRPFQTSELWDPADERFVAQPLMMIER</sequence>
<keyword evidence="2" id="KW-1185">Reference proteome</keyword>
<dbReference type="KEGG" id="spai:FPZ24_07050"/>
<evidence type="ECO:0000313" key="2">
    <source>
        <dbReference type="Proteomes" id="UP000315673"/>
    </source>
</evidence>